<feature type="signal peptide" evidence="5">
    <location>
        <begin position="1"/>
        <end position="17"/>
    </location>
</feature>
<feature type="domain" description="Fungal lipase-type" evidence="6">
    <location>
        <begin position="105"/>
        <end position="232"/>
    </location>
</feature>
<dbReference type="GO" id="GO:0016787">
    <property type="term" value="F:hydrolase activity"/>
    <property type="evidence" value="ECO:0007669"/>
    <property type="project" value="UniProtKB-KW"/>
</dbReference>
<dbReference type="InterPro" id="IPR029058">
    <property type="entry name" value="AB_hydrolase_fold"/>
</dbReference>
<evidence type="ECO:0000256" key="2">
    <source>
        <dbReference type="ARBA" id="ARBA00043996"/>
    </source>
</evidence>
<dbReference type="InterPro" id="IPR002921">
    <property type="entry name" value="Fungal_lipase-type"/>
</dbReference>
<reference evidence="7" key="1">
    <citation type="submission" date="2023-03" db="EMBL/GenBank/DDBJ databases">
        <title>Massive genome expansion in bonnet fungi (Mycena s.s.) driven by repeated elements and novel gene families across ecological guilds.</title>
        <authorList>
            <consortium name="Lawrence Berkeley National Laboratory"/>
            <person name="Harder C.B."/>
            <person name="Miyauchi S."/>
            <person name="Viragh M."/>
            <person name="Kuo A."/>
            <person name="Thoen E."/>
            <person name="Andreopoulos B."/>
            <person name="Lu D."/>
            <person name="Skrede I."/>
            <person name="Drula E."/>
            <person name="Henrissat B."/>
            <person name="Morin E."/>
            <person name="Kohler A."/>
            <person name="Barry K."/>
            <person name="LaButti K."/>
            <person name="Morin E."/>
            <person name="Salamov A."/>
            <person name="Lipzen A."/>
            <person name="Mereny Z."/>
            <person name="Hegedus B."/>
            <person name="Baldrian P."/>
            <person name="Stursova M."/>
            <person name="Weitz H."/>
            <person name="Taylor A."/>
            <person name="Grigoriev I.V."/>
            <person name="Nagy L.G."/>
            <person name="Martin F."/>
            <person name="Kauserud H."/>
        </authorList>
    </citation>
    <scope>NUCLEOTIDE SEQUENCE</scope>
    <source>
        <strain evidence="7">CBHHK067</strain>
    </source>
</reference>
<keyword evidence="1" id="KW-1015">Disulfide bond</keyword>
<dbReference type="AlphaFoldDB" id="A0AAD7D4E2"/>
<keyword evidence="8" id="KW-1185">Reference proteome</keyword>
<sequence length="307" mass="33033">MLPTTFVIFTAVAAVLGAPTSFSWHQSRVAPTTLTTLTTADLDALDSFTQFARAAYCPADKLMAWDCGEACDANPDFQATLAGGMGNAVQFFFVGYYPKSNSVIVSHQGTDPLALLSVLTDLNVLKGPLNSTLFSNMPDGSEVHTGFRDEHAITAQEIQNEVKRLIAPPKSRPLGGALAELEALPAEVGVNAVTYGNPRVGNADFVSFFDSQVTDFKRVNNRDDLVPIVPPRFLGFVHPKGEIHIVDDDSNELVACPGSYPLRLFSCNDDATDDKCQIKTVPTILSGNILNHLGPYNGIHIGSIFCT</sequence>
<dbReference type="Proteomes" id="UP001221757">
    <property type="component" value="Unassembled WGS sequence"/>
</dbReference>
<dbReference type="PANTHER" id="PTHR45856">
    <property type="entry name" value="ALPHA/BETA-HYDROLASES SUPERFAMILY PROTEIN"/>
    <property type="match status" value="1"/>
</dbReference>
<evidence type="ECO:0000259" key="6">
    <source>
        <dbReference type="Pfam" id="PF01764"/>
    </source>
</evidence>
<dbReference type="Pfam" id="PF01764">
    <property type="entry name" value="Lipase_3"/>
    <property type="match status" value="1"/>
</dbReference>
<evidence type="ECO:0000313" key="8">
    <source>
        <dbReference type="Proteomes" id="UP001221757"/>
    </source>
</evidence>
<comment type="catalytic activity">
    <reaction evidence="3">
        <text>a diacylglycerol + H2O = a monoacylglycerol + a fatty acid + H(+)</text>
        <dbReference type="Rhea" id="RHEA:32731"/>
        <dbReference type="ChEBI" id="CHEBI:15377"/>
        <dbReference type="ChEBI" id="CHEBI:15378"/>
        <dbReference type="ChEBI" id="CHEBI:17408"/>
        <dbReference type="ChEBI" id="CHEBI:18035"/>
        <dbReference type="ChEBI" id="CHEBI:28868"/>
    </reaction>
</comment>
<accession>A0AAD7D4E2</accession>
<proteinExistence type="inferred from homology"/>
<keyword evidence="5" id="KW-0732">Signal</keyword>
<dbReference type="InterPro" id="IPR051218">
    <property type="entry name" value="Sec_MonoDiacylglyc_Lipase"/>
</dbReference>
<evidence type="ECO:0000256" key="5">
    <source>
        <dbReference type="SAM" id="SignalP"/>
    </source>
</evidence>
<name>A0AAD7D4E2_MYCRO</name>
<dbReference type="Gene3D" id="3.40.50.1820">
    <property type="entry name" value="alpha/beta hydrolase"/>
    <property type="match status" value="1"/>
</dbReference>
<dbReference type="SUPFAM" id="SSF53474">
    <property type="entry name" value="alpha/beta-Hydrolases"/>
    <property type="match status" value="1"/>
</dbReference>
<organism evidence="7 8">
    <name type="scientific">Mycena rosella</name>
    <name type="common">Pink bonnet</name>
    <name type="synonym">Agaricus rosellus</name>
    <dbReference type="NCBI Taxonomy" id="1033263"/>
    <lineage>
        <taxon>Eukaryota</taxon>
        <taxon>Fungi</taxon>
        <taxon>Dikarya</taxon>
        <taxon>Basidiomycota</taxon>
        <taxon>Agaricomycotina</taxon>
        <taxon>Agaricomycetes</taxon>
        <taxon>Agaricomycetidae</taxon>
        <taxon>Agaricales</taxon>
        <taxon>Marasmiineae</taxon>
        <taxon>Mycenaceae</taxon>
        <taxon>Mycena</taxon>
    </lineage>
</organism>
<evidence type="ECO:0000256" key="4">
    <source>
        <dbReference type="ARBA" id="ARBA00048461"/>
    </source>
</evidence>
<evidence type="ECO:0000256" key="3">
    <source>
        <dbReference type="ARBA" id="ARBA00047591"/>
    </source>
</evidence>
<gene>
    <name evidence="7" type="ORF">B0H17DRAFT_1207043</name>
</gene>
<dbReference type="PANTHER" id="PTHR45856:SF24">
    <property type="entry name" value="FUNGAL LIPASE-LIKE DOMAIN-CONTAINING PROTEIN"/>
    <property type="match status" value="1"/>
</dbReference>
<comment type="similarity">
    <text evidence="2">Belongs to the AB hydrolase superfamily. Lipase family. Class 3 subfamily.</text>
</comment>
<feature type="chain" id="PRO_5042267505" evidence="5">
    <location>
        <begin position="18"/>
        <end position="307"/>
    </location>
</feature>
<dbReference type="CDD" id="cd00519">
    <property type="entry name" value="Lipase_3"/>
    <property type="match status" value="1"/>
</dbReference>
<evidence type="ECO:0000256" key="1">
    <source>
        <dbReference type="ARBA" id="ARBA00023157"/>
    </source>
</evidence>
<evidence type="ECO:0000313" key="7">
    <source>
        <dbReference type="EMBL" id="KAJ7677491.1"/>
    </source>
</evidence>
<comment type="caution">
    <text evidence="7">The sequence shown here is derived from an EMBL/GenBank/DDBJ whole genome shotgun (WGS) entry which is preliminary data.</text>
</comment>
<protein>
    <submittedName>
        <fullName evidence="7">Alpha/Beta hydrolase protein</fullName>
    </submittedName>
</protein>
<dbReference type="GO" id="GO:0006629">
    <property type="term" value="P:lipid metabolic process"/>
    <property type="evidence" value="ECO:0007669"/>
    <property type="project" value="InterPro"/>
</dbReference>
<comment type="catalytic activity">
    <reaction evidence="4">
        <text>a monoacylglycerol + H2O = glycerol + a fatty acid + H(+)</text>
        <dbReference type="Rhea" id="RHEA:15245"/>
        <dbReference type="ChEBI" id="CHEBI:15377"/>
        <dbReference type="ChEBI" id="CHEBI:15378"/>
        <dbReference type="ChEBI" id="CHEBI:17408"/>
        <dbReference type="ChEBI" id="CHEBI:17754"/>
        <dbReference type="ChEBI" id="CHEBI:28868"/>
    </reaction>
</comment>
<keyword evidence="7" id="KW-0378">Hydrolase</keyword>
<dbReference type="EMBL" id="JARKIE010000138">
    <property type="protein sequence ID" value="KAJ7677491.1"/>
    <property type="molecule type" value="Genomic_DNA"/>
</dbReference>